<dbReference type="OrthoDB" id="574461at2"/>
<comment type="caution">
    <text evidence="2">The sequence shown here is derived from an EMBL/GenBank/DDBJ whole genome shotgun (WGS) entry which is preliminary data.</text>
</comment>
<keyword evidence="3" id="KW-1185">Reference proteome</keyword>
<dbReference type="InterPro" id="IPR029060">
    <property type="entry name" value="PIN-like_dom_sf"/>
</dbReference>
<feature type="domain" description="PIN" evidence="1">
    <location>
        <begin position="10"/>
        <end position="132"/>
    </location>
</feature>
<dbReference type="AlphaFoldDB" id="A0A327KGE1"/>
<evidence type="ECO:0000313" key="3">
    <source>
        <dbReference type="Proteomes" id="UP000248863"/>
    </source>
</evidence>
<reference evidence="2 3" key="1">
    <citation type="submission" date="2017-07" db="EMBL/GenBank/DDBJ databases">
        <title>Draft Genome Sequences of Select Purple Nonsulfur Bacteria.</title>
        <authorList>
            <person name="Lasarre B."/>
            <person name="Mckinlay J.B."/>
        </authorList>
    </citation>
    <scope>NUCLEOTIDE SEQUENCE [LARGE SCALE GENOMIC DNA]</scope>
    <source>
        <strain evidence="2 3">DSM 11907</strain>
    </source>
</reference>
<gene>
    <name evidence="2" type="ORF">CH338_14795</name>
</gene>
<sequence length="155" mass="16711">MTEASRAPLVYLDANPFIYLIEGADDLVAVMERLFGKLQANPGSGATSELTLAEVLPKAPEWHREDYLDLMLSSGFLRLLPVTREVILGAAEFRRTVASAGFRMPKLPDAIHAVTAGIEGCRYLVTNDARLAVPTGVFRVGTDAASIAAVIEELP</sequence>
<dbReference type="Gene3D" id="3.40.50.1010">
    <property type="entry name" value="5'-nuclease"/>
    <property type="match status" value="1"/>
</dbReference>
<dbReference type="RefSeq" id="WP_111357918.1">
    <property type="nucleotide sequence ID" value="NZ_NHSK01000112.1"/>
</dbReference>
<dbReference type="SUPFAM" id="SSF88723">
    <property type="entry name" value="PIN domain-like"/>
    <property type="match status" value="1"/>
</dbReference>
<dbReference type="Pfam" id="PF01850">
    <property type="entry name" value="PIN"/>
    <property type="match status" value="1"/>
</dbReference>
<evidence type="ECO:0000259" key="1">
    <source>
        <dbReference type="Pfam" id="PF01850"/>
    </source>
</evidence>
<dbReference type="InterPro" id="IPR002716">
    <property type="entry name" value="PIN_dom"/>
</dbReference>
<dbReference type="EMBL" id="NPEU01000160">
    <property type="protein sequence ID" value="RAI37819.1"/>
    <property type="molecule type" value="Genomic_DNA"/>
</dbReference>
<organism evidence="2 3">
    <name type="scientific">Rhodoplanes elegans</name>
    <dbReference type="NCBI Taxonomy" id="29408"/>
    <lineage>
        <taxon>Bacteria</taxon>
        <taxon>Pseudomonadati</taxon>
        <taxon>Pseudomonadota</taxon>
        <taxon>Alphaproteobacteria</taxon>
        <taxon>Hyphomicrobiales</taxon>
        <taxon>Nitrobacteraceae</taxon>
        <taxon>Rhodoplanes</taxon>
    </lineage>
</organism>
<name>A0A327KGE1_9BRAD</name>
<protein>
    <recommendedName>
        <fullName evidence="1">PIN domain-containing protein</fullName>
    </recommendedName>
</protein>
<proteinExistence type="predicted"/>
<evidence type="ECO:0000313" key="2">
    <source>
        <dbReference type="EMBL" id="RAI37819.1"/>
    </source>
</evidence>
<dbReference type="Proteomes" id="UP000248863">
    <property type="component" value="Unassembled WGS sequence"/>
</dbReference>
<accession>A0A327KGE1</accession>